<feature type="active site" description="Charge relay system" evidence="5">
    <location>
        <position position="70"/>
    </location>
</feature>
<dbReference type="InterPro" id="IPR015500">
    <property type="entry name" value="Peptidase_S8_subtilisin-rel"/>
</dbReference>
<feature type="domain" description="Peptidase S8/S53" evidence="8">
    <location>
        <begin position="62"/>
        <end position="515"/>
    </location>
</feature>
<dbReference type="EMBL" id="CP034160">
    <property type="protein sequence ID" value="AZI54410.1"/>
    <property type="molecule type" value="Genomic_DNA"/>
</dbReference>
<evidence type="ECO:0000256" key="6">
    <source>
        <dbReference type="RuleBase" id="RU003355"/>
    </source>
</evidence>
<gene>
    <name evidence="9" type="ORF">EIB75_03700</name>
</gene>
<dbReference type="KEGG" id="eva:EIB75_03700"/>
<evidence type="ECO:0000256" key="7">
    <source>
        <dbReference type="SAM" id="SignalP"/>
    </source>
</evidence>
<dbReference type="SUPFAM" id="SSF52743">
    <property type="entry name" value="Subtilisin-like"/>
    <property type="match status" value="1"/>
</dbReference>
<dbReference type="InterPro" id="IPR036852">
    <property type="entry name" value="Peptidase_S8/S53_dom_sf"/>
</dbReference>
<evidence type="ECO:0000313" key="9">
    <source>
        <dbReference type="EMBL" id="AZI54410.1"/>
    </source>
</evidence>
<dbReference type="PROSITE" id="PS00136">
    <property type="entry name" value="SUBTILASE_ASP"/>
    <property type="match status" value="1"/>
</dbReference>
<dbReference type="Proteomes" id="UP000272316">
    <property type="component" value="Chromosome"/>
</dbReference>
<keyword evidence="3 5" id="KW-0378">Hydrolase</keyword>
<feature type="chain" id="PRO_5017941347" evidence="7">
    <location>
        <begin position="22"/>
        <end position="553"/>
    </location>
</feature>
<feature type="active site" description="Charge relay system" evidence="5">
    <location>
        <position position="469"/>
    </location>
</feature>
<keyword evidence="4 5" id="KW-0720">Serine protease</keyword>
<evidence type="ECO:0000256" key="2">
    <source>
        <dbReference type="ARBA" id="ARBA00022670"/>
    </source>
</evidence>
<dbReference type="RefSeq" id="WP_124985760.1">
    <property type="nucleotide sequence ID" value="NZ_CP034160.1"/>
</dbReference>
<dbReference type="Pfam" id="PF00082">
    <property type="entry name" value="Peptidase_S8"/>
    <property type="match status" value="1"/>
</dbReference>
<dbReference type="PROSITE" id="PS51892">
    <property type="entry name" value="SUBTILASE"/>
    <property type="match status" value="1"/>
</dbReference>
<evidence type="ECO:0000313" key="10">
    <source>
        <dbReference type="Proteomes" id="UP000272316"/>
    </source>
</evidence>
<dbReference type="PROSITE" id="PS00138">
    <property type="entry name" value="SUBTILASE_SER"/>
    <property type="match status" value="1"/>
</dbReference>
<dbReference type="InterPro" id="IPR000209">
    <property type="entry name" value="Peptidase_S8/S53_dom"/>
</dbReference>
<dbReference type="InterPro" id="IPR051048">
    <property type="entry name" value="Peptidase_S8/S53_subtilisin"/>
</dbReference>
<reference evidence="10" key="1">
    <citation type="submission" date="2018-11" db="EMBL/GenBank/DDBJ databases">
        <title>Proposal to divide the Flavobacteriaceae and reorganize its genera based on Amino Acid Identity values calculated from whole genome sequences.</title>
        <authorList>
            <person name="Nicholson A.C."/>
            <person name="Gulvik C.A."/>
            <person name="Whitney A.M."/>
            <person name="Sheth M."/>
            <person name="Batra D."/>
            <person name="Pryor J."/>
            <person name="Bernardet J.-F."/>
            <person name="Hugo C."/>
            <person name="Kampfer P."/>
            <person name="Newman J.D."/>
            <person name="McQuiston J.R."/>
        </authorList>
    </citation>
    <scope>NUCLEOTIDE SEQUENCE [LARGE SCALE GENOMIC DNA]</scope>
    <source>
        <strain evidence="10">H6466</strain>
    </source>
</reference>
<evidence type="ECO:0000259" key="8">
    <source>
        <dbReference type="Pfam" id="PF00082"/>
    </source>
</evidence>
<dbReference type="PROSITE" id="PS00137">
    <property type="entry name" value="SUBTILASE_HIS"/>
    <property type="match status" value="1"/>
</dbReference>
<accession>A0A3G8ZBP6</accession>
<feature type="signal peptide" evidence="7">
    <location>
        <begin position="1"/>
        <end position="21"/>
    </location>
</feature>
<dbReference type="PANTHER" id="PTHR43399">
    <property type="entry name" value="SUBTILISIN-RELATED"/>
    <property type="match status" value="1"/>
</dbReference>
<evidence type="ECO:0000256" key="1">
    <source>
        <dbReference type="ARBA" id="ARBA00011073"/>
    </source>
</evidence>
<protein>
    <submittedName>
        <fullName evidence="9">Peptidase S8</fullName>
    </submittedName>
</protein>
<evidence type="ECO:0000256" key="3">
    <source>
        <dbReference type="ARBA" id="ARBA00022801"/>
    </source>
</evidence>
<dbReference type="InterPro" id="IPR023828">
    <property type="entry name" value="Peptidase_S8_Ser-AS"/>
</dbReference>
<comment type="similarity">
    <text evidence="1 5 6">Belongs to the peptidase S8 family.</text>
</comment>
<keyword evidence="2 5" id="KW-0645">Protease</keyword>
<evidence type="ECO:0000256" key="5">
    <source>
        <dbReference type="PROSITE-ProRule" id="PRU01240"/>
    </source>
</evidence>
<dbReference type="PRINTS" id="PR00723">
    <property type="entry name" value="SUBTILISIN"/>
</dbReference>
<dbReference type="InterPro" id="IPR022398">
    <property type="entry name" value="Peptidase_S8_His-AS"/>
</dbReference>
<dbReference type="AlphaFoldDB" id="A0A3G8ZBP6"/>
<dbReference type="Gene3D" id="3.40.50.200">
    <property type="entry name" value="Peptidase S8/S53 domain"/>
    <property type="match status" value="2"/>
</dbReference>
<organism evidence="9 10">
    <name type="scientific">Epilithonimonas vandammei</name>
    <dbReference type="NCBI Taxonomy" id="2487072"/>
    <lineage>
        <taxon>Bacteria</taxon>
        <taxon>Pseudomonadati</taxon>
        <taxon>Bacteroidota</taxon>
        <taxon>Flavobacteriia</taxon>
        <taxon>Flavobacteriales</taxon>
        <taxon>Weeksellaceae</taxon>
        <taxon>Chryseobacterium group</taxon>
        <taxon>Epilithonimonas</taxon>
    </lineage>
</organism>
<sequence>MKKLLIAAAFYAGFATIAAQTATPNDKDQKTWYHKDYATTKVYGVNTENAYKFLESKGLKPKTVVVGVLDSGVEVDHPGLAKNMWKNPNEVPNNGKDDDGNGYVDDIFGWNFLGGKNADIDVDNMEVTRVVKKYQSVFEGSDSVKNKENQAKMPEEFAMYMKSKEIFTKKSQEAKQNVQLYTMIKNAIPDMVKLLGDKTLTKQNLSTIKPSTQQEAMAMQVLAQVSNDPQVVGKSAAEVKTYMDAQMKEALDYFTPQAEKGYNLDFDPRKEIVGDNYDDYSEKNYGNNHYEGPDAKHGTHVAGIIAGLPNGSEPQYGVASRVAKIMTVRAVPDGDERDKDVANAIRYAVDNGAKILNMSFGKPVSPGKNVVWDAFKYAESKGVLLVKAAGNENEDIAEHQYFPTNYKSTTDEKPFVNNMIVVGSNTNDANALKSSFSNYNKKMVDVFAPGSEIYSTVPDGKYEYLQGTSMASPVVAGASAVLLAYMPNLKPEQIIESLVNTTNASTNNGFENLSRSAGVIDVAKAAEYAYKNFYKAEVPKKSTKKPVKKTKVK</sequence>
<dbReference type="PANTHER" id="PTHR43399:SF4">
    <property type="entry name" value="CELL WALL-ASSOCIATED PROTEASE"/>
    <property type="match status" value="1"/>
</dbReference>
<evidence type="ECO:0000256" key="4">
    <source>
        <dbReference type="ARBA" id="ARBA00022825"/>
    </source>
</evidence>
<dbReference type="GO" id="GO:0004252">
    <property type="term" value="F:serine-type endopeptidase activity"/>
    <property type="evidence" value="ECO:0007669"/>
    <property type="project" value="UniProtKB-UniRule"/>
</dbReference>
<keyword evidence="7" id="KW-0732">Signal</keyword>
<proteinExistence type="inferred from homology"/>
<dbReference type="GO" id="GO:0006508">
    <property type="term" value="P:proteolysis"/>
    <property type="evidence" value="ECO:0007669"/>
    <property type="project" value="UniProtKB-KW"/>
</dbReference>
<feature type="active site" description="Charge relay system" evidence="5">
    <location>
        <position position="297"/>
    </location>
</feature>
<name>A0A3G8ZBP6_9FLAO</name>
<dbReference type="InterPro" id="IPR023827">
    <property type="entry name" value="Peptidase_S8_Asp-AS"/>
</dbReference>